<keyword evidence="5" id="KW-1003">Cell membrane</keyword>
<accession>A0A8G0ZUV8</accession>
<dbReference type="AlphaFoldDB" id="A0A8G0ZUV8"/>
<comment type="similarity">
    <text evidence="3">Belongs to the binding-protein-dependent transport system permease family. HisMQ subfamily.</text>
</comment>
<comment type="function">
    <text evidence="1">Part of the binding-protein-dependent transport system for glutamine; probably responsible for the translocation of the substrate across the membrane.</text>
</comment>
<keyword evidence="9 10" id="KW-0472">Membrane</keyword>
<keyword evidence="8 10" id="KW-1133">Transmembrane helix</keyword>
<evidence type="ECO:0000313" key="12">
    <source>
        <dbReference type="EMBL" id="QYZ70563.1"/>
    </source>
</evidence>
<evidence type="ECO:0000256" key="6">
    <source>
        <dbReference type="ARBA" id="ARBA00022692"/>
    </source>
</evidence>
<dbReference type="PANTHER" id="PTHR30614">
    <property type="entry name" value="MEMBRANE COMPONENT OF AMINO ACID ABC TRANSPORTER"/>
    <property type="match status" value="1"/>
</dbReference>
<dbReference type="NCBIfam" id="TIGR01726">
    <property type="entry name" value="HEQRo_perm_3TM"/>
    <property type="match status" value="1"/>
</dbReference>
<evidence type="ECO:0000256" key="8">
    <source>
        <dbReference type="ARBA" id="ARBA00022989"/>
    </source>
</evidence>
<dbReference type="KEGG" id="nsm:JO391_03310"/>
<dbReference type="GO" id="GO:0043190">
    <property type="term" value="C:ATP-binding cassette (ABC) transporter complex"/>
    <property type="evidence" value="ECO:0007669"/>
    <property type="project" value="InterPro"/>
</dbReference>
<evidence type="ECO:0000313" key="13">
    <source>
        <dbReference type="Proteomes" id="UP000826300"/>
    </source>
</evidence>
<dbReference type="Proteomes" id="UP000826300">
    <property type="component" value="Chromosome"/>
</dbReference>
<keyword evidence="7" id="KW-0029">Amino-acid transport</keyword>
<keyword evidence="4 10" id="KW-0813">Transport</keyword>
<evidence type="ECO:0000259" key="11">
    <source>
        <dbReference type="PROSITE" id="PS50928"/>
    </source>
</evidence>
<comment type="subcellular location">
    <subcellularLocation>
        <location evidence="2">Cell inner membrane</location>
        <topology evidence="2">Multi-pass membrane protein</topology>
    </subcellularLocation>
    <subcellularLocation>
        <location evidence="10">Cell membrane</location>
        <topology evidence="10">Multi-pass membrane protein</topology>
    </subcellularLocation>
</comment>
<dbReference type="PANTHER" id="PTHR30614:SF20">
    <property type="entry name" value="GLUTAMINE TRANSPORT SYSTEM PERMEASE PROTEIN GLNP"/>
    <property type="match status" value="1"/>
</dbReference>
<name>A0A8G0ZUV8_9RHOB</name>
<dbReference type="Pfam" id="PF00528">
    <property type="entry name" value="BPD_transp_1"/>
    <property type="match status" value="1"/>
</dbReference>
<evidence type="ECO:0000256" key="5">
    <source>
        <dbReference type="ARBA" id="ARBA00022475"/>
    </source>
</evidence>
<dbReference type="InterPro" id="IPR043429">
    <property type="entry name" value="ArtM/GltK/GlnP/TcyL/YhdX-like"/>
</dbReference>
<dbReference type="PROSITE" id="PS50928">
    <property type="entry name" value="ABC_TM1"/>
    <property type="match status" value="1"/>
</dbReference>
<evidence type="ECO:0000256" key="4">
    <source>
        <dbReference type="ARBA" id="ARBA00022448"/>
    </source>
</evidence>
<keyword evidence="6 10" id="KW-0812">Transmembrane</keyword>
<dbReference type="RefSeq" id="WP_220662781.1">
    <property type="nucleotide sequence ID" value="NZ_CP069370.1"/>
</dbReference>
<feature type="domain" description="ABC transmembrane type-1" evidence="11">
    <location>
        <begin position="46"/>
        <end position="248"/>
    </location>
</feature>
<proteinExistence type="inferred from homology"/>
<reference evidence="12" key="1">
    <citation type="submission" date="2021-02" db="EMBL/GenBank/DDBJ databases">
        <title>Rhodobacter shimadae sp. nov., an aerobic anoxygenic phototrophic bacterium isolated from a hot spring.</title>
        <authorList>
            <person name="Muramatsu S."/>
            <person name="Haruta S."/>
            <person name="Hirose S."/>
            <person name="Hanada S."/>
        </authorList>
    </citation>
    <scope>NUCLEOTIDE SEQUENCE</scope>
    <source>
        <strain evidence="12">N10</strain>
    </source>
</reference>
<dbReference type="CDD" id="cd06261">
    <property type="entry name" value="TM_PBP2"/>
    <property type="match status" value="1"/>
</dbReference>
<evidence type="ECO:0000256" key="9">
    <source>
        <dbReference type="ARBA" id="ARBA00023136"/>
    </source>
</evidence>
<gene>
    <name evidence="12" type="ORF">JO391_03310</name>
</gene>
<evidence type="ECO:0000256" key="1">
    <source>
        <dbReference type="ARBA" id="ARBA00003159"/>
    </source>
</evidence>
<feature type="transmembrane region" description="Helical" evidence="10">
    <location>
        <begin position="92"/>
        <end position="116"/>
    </location>
</feature>
<feature type="transmembrane region" description="Helical" evidence="10">
    <location>
        <begin position="232"/>
        <end position="251"/>
    </location>
</feature>
<dbReference type="InterPro" id="IPR010065">
    <property type="entry name" value="AA_ABC_transptr_permease_3TM"/>
</dbReference>
<sequence>MTPNSQPDKDFPWWLVIVVVTGLYLFWEVLSDEVYAQALATLSKGIRITILVTLIAYVTACILGLLLALGGLSRWIVLRQACRLYIEVMRGVPIIVLLLYVAFVAVPALVWAWNWFGLPTARARDVPLLWRAVAALALAYSAFLAEIFRAGLQAVDKGQIEAAEALGLNGWQRFRFIVFPQAFRMVLPPLGNDFVAMVKDSSLVSVLGVTDVTQLGKVTAAGNFRYFETYNVVALIYLTITITLSLALRHIETRLRSRAER</sequence>
<dbReference type="EMBL" id="CP069370">
    <property type="protein sequence ID" value="QYZ70563.1"/>
    <property type="molecule type" value="Genomic_DNA"/>
</dbReference>
<protein>
    <submittedName>
        <fullName evidence="12">Amino acid ABC transporter permease</fullName>
    </submittedName>
</protein>
<feature type="transmembrane region" description="Helical" evidence="10">
    <location>
        <begin position="12"/>
        <end position="30"/>
    </location>
</feature>
<dbReference type="GO" id="GO:0022857">
    <property type="term" value="F:transmembrane transporter activity"/>
    <property type="evidence" value="ECO:0007669"/>
    <property type="project" value="InterPro"/>
</dbReference>
<organism evidence="12 13">
    <name type="scientific">Neotabrizicola shimadae</name>
    <dbReference type="NCBI Taxonomy" id="2807096"/>
    <lineage>
        <taxon>Bacteria</taxon>
        <taxon>Pseudomonadati</taxon>
        <taxon>Pseudomonadota</taxon>
        <taxon>Alphaproteobacteria</taxon>
        <taxon>Rhodobacterales</taxon>
        <taxon>Paracoccaceae</taxon>
        <taxon>Neotabrizicola</taxon>
    </lineage>
</organism>
<feature type="transmembrane region" description="Helical" evidence="10">
    <location>
        <begin position="128"/>
        <end position="148"/>
    </location>
</feature>
<evidence type="ECO:0000256" key="10">
    <source>
        <dbReference type="RuleBase" id="RU363032"/>
    </source>
</evidence>
<evidence type="ECO:0000256" key="3">
    <source>
        <dbReference type="ARBA" id="ARBA00010072"/>
    </source>
</evidence>
<feature type="transmembrane region" description="Helical" evidence="10">
    <location>
        <begin position="50"/>
        <end position="72"/>
    </location>
</feature>
<dbReference type="Gene3D" id="1.10.3720.10">
    <property type="entry name" value="MetI-like"/>
    <property type="match status" value="1"/>
</dbReference>
<evidence type="ECO:0000256" key="2">
    <source>
        <dbReference type="ARBA" id="ARBA00004429"/>
    </source>
</evidence>
<dbReference type="InterPro" id="IPR000515">
    <property type="entry name" value="MetI-like"/>
</dbReference>
<dbReference type="SUPFAM" id="SSF161098">
    <property type="entry name" value="MetI-like"/>
    <property type="match status" value="1"/>
</dbReference>
<dbReference type="GO" id="GO:0006865">
    <property type="term" value="P:amino acid transport"/>
    <property type="evidence" value="ECO:0007669"/>
    <property type="project" value="UniProtKB-KW"/>
</dbReference>
<dbReference type="InterPro" id="IPR035906">
    <property type="entry name" value="MetI-like_sf"/>
</dbReference>
<evidence type="ECO:0000256" key="7">
    <source>
        <dbReference type="ARBA" id="ARBA00022970"/>
    </source>
</evidence>
<keyword evidence="13" id="KW-1185">Reference proteome</keyword>